<dbReference type="GO" id="GO:0003700">
    <property type="term" value="F:DNA-binding transcription factor activity"/>
    <property type="evidence" value="ECO:0007669"/>
    <property type="project" value="TreeGrafter"/>
</dbReference>
<evidence type="ECO:0000256" key="1">
    <source>
        <dbReference type="ARBA" id="ARBA00004123"/>
    </source>
</evidence>
<evidence type="ECO:0000256" key="8">
    <source>
        <dbReference type="ARBA" id="ARBA00023242"/>
    </source>
</evidence>
<evidence type="ECO:0000256" key="4">
    <source>
        <dbReference type="ARBA" id="ARBA00022771"/>
    </source>
</evidence>
<comment type="caution">
    <text evidence="11">The sequence shown here is derived from an EMBL/GenBank/DDBJ whole genome shotgun (WGS) entry which is preliminary data.</text>
</comment>
<evidence type="ECO:0000313" key="11">
    <source>
        <dbReference type="EMBL" id="KAK4298206.1"/>
    </source>
</evidence>
<dbReference type="EMBL" id="JAWZYT010003474">
    <property type="protein sequence ID" value="KAK4298206.1"/>
    <property type="molecule type" value="Genomic_DNA"/>
</dbReference>
<evidence type="ECO:0000259" key="10">
    <source>
        <dbReference type="PROSITE" id="PS00028"/>
    </source>
</evidence>
<dbReference type="InterPro" id="IPR013087">
    <property type="entry name" value="Znf_C2H2_type"/>
</dbReference>
<feature type="region of interest" description="Disordered" evidence="9">
    <location>
        <begin position="182"/>
        <end position="278"/>
    </location>
</feature>
<keyword evidence="7" id="KW-0804">Transcription</keyword>
<dbReference type="GO" id="GO:0006357">
    <property type="term" value="P:regulation of transcription by RNA polymerase II"/>
    <property type="evidence" value="ECO:0007669"/>
    <property type="project" value="TreeGrafter"/>
</dbReference>
<keyword evidence="6" id="KW-0805">Transcription regulation</keyword>
<evidence type="ECO:0000256" key="7">
    <source>
        <dbReference type="ARBA" id="ARBA00023163"/>
    </source>
</evidence>
<feature type="compositionally biased region" description="Polar residues" evidence="9">
    <location>
        <begin position="182"/>
        <end position="194"/>
    </location>
</feature>
<evidence type="ECO:0000256" key="9">
    <source>
        <dbReference type="SAM" id="MobiDB-lite"/>
    </source>
</evidence>
<dbReference type="GO" id="GO:0000978">
    <property type="term" value="F:RNA polymerase II cis-regulatory region sequence-specific DNA binding"/>
    <property type="evidence" value="ECO:0007669"/>
    <property type="project" value="TreeGrafter"/>
</dbReference>
<sequence length="278" mass="29531">MVEVLGRGGKEVVERWRKGVGMVERWRKGGEVEERWGSGGEMEESYNAGGAMGGCGPRLTPPLKRPRLVVPSMRQQPRAQSPKKVVAQGLEDLKTYSSPDILICGNCRELFSNLGDFIDHRRSYCKLRFTCKCSSYSGVVRTEESALLLCALCKENFASAWDLMVHAQAAHMVNIYQLGSKESSQDGATGSSSEDGMAGGDLTPVVTPEANGGEASGEGEGVKSEDENPTPMPKENGVASGEDDGEGSSEMMNGASPVTSQTEGEQGEAEAGEAGTAQ</sequence>
<dbReference type="GO" id="GO:0008270">
    <property type="term" value="F:zinc ion binding"/>
    <property type="evidence" value="ECO:0007669"/>
    <property type="project" value="UniProtKB-KW"/>
</dbReference>
<organism evidence="11 12">
    <name type="scientific">Petrolisthes manimaculis</name>
    <dbReference type="NCBI Taxonomy" id="1843537"/>
    <lineage>
        <taxon>Eukaryota</taxon>
        <taxon>Metazoa</taxon>
        <taxon>Ecdysozoa</taxon>
        <taxon>Arthropoda</taxon>
        <taxon>Crustacea</taxon>
        <taxon>Multicrustacea</taxon>
        <taxon>Malacostraca</taxon>
        <taxon>Eumalacostraca</taxon>
        <taxon>Eucarida</taxon>
        <taxon>Decapoda</taxon>
        <taxon>Pleocyemata</taxon>
        <taxon>Anomura</taxon>
        <taxon>Galatheoidea</taxon>
        <taxon>Porcellanidae</taxon>
        <taxon>Petrolisthes</taxon>
    </lineage>
</organism>
<dbReference type="PANTHER" id="PTHR45993">
    <property type="entry name" value="B-CELL LYMPHOMA/LEUKEMIA 11"/>
    <property type="match status" value="1"/>
</dbReference>
<dbReference type="PROSITE" id="PS00028">
    <property type="entry name" value="ZINC_FINGER_C2H2_1"/>
    <property type="match status" value="1"/>
</dbReference>
<keyword evidence="5" id="KW-0862">Zinc</keyword>
<feature type="domain" description="C2H2-type" evidence="10">
    <location>
        <begin position="150"/>
        <end position="171"/>
    </location>
</feature>
<protein>
    <recommendedName>
        <fullName evidence="10">C2H2-type domain-containing protein</fullName>
    </recommendedName>
</protein>
<keyword evidence="3" id="KW-0677">Repeat</keyword>
<proteinExistence type="predicted"/>
<evidence type="ECO:0000256" key="2">
    <source>
        <dbReference type="ARBA" id="ARBA00022723"/>
    </source>
</evidence>
<accession>A0AAE1TUL9</accession>
<keyword evidence="8" id="KW-0539">Nucleus</keyword>
<dbReference type="GO" id="GO:0005634">
    <property type="term" value="C:nucleus"/>
    <property type="evidence" value="ECO:0007669"/>
    <property type="project" value="UniProtKB-SubCell"/>
</dbReference>
<gene>
    <name evidence="11" type="ORF">Pmani_029433</name>
</gene>
<evidence type="ECO:0000256" key="5">
    <source>
        <dbReference type="ARBA" id="ARBA00022833"/>
    </source>
</evidence>
<comment type="subcellular location">
    <subcellularLocation>
        <location evidence="1">Nucleus</location>
    </subcellularLocation>
</comment>
<dbReference type="AlphaFoldDB" id="A0AAE1TUL9"/>
<keyword evidence="12" id="KW-1185">Reference proteome</keyword>
<keyword evidence="2" id="KW-0479">Metal-binding</keyword>
<evidence type="ECO:0000313" key="12">
    <source>
        <dbReference type="Proteomes" id="UP001292094"/>
    </source>
</evidence>
<evidence type="ECO:0000256" key="6">
    <source>
        <dbReference type="ARBA" id="ARBA00023015"/>
    </source>
</evidence>
<name>A0AAE1TUL9_9EUCA</name>
<keyword evidence="4" id="KW-0863">Zinc-finger</keyword>
<reference evidence="11" key="1">
    <citation type="submission" date="2023-11" db="EMBL/GenBank/DDBJ databases">
        <title>Genome assemblies of two species of porcelain crab, Petrolisthes cinctipes and Petrolisthes manimaculis (Anomura: Porcellanidae).</title>
        <authorList>
            <person name="Angst P."/>
        </authorList>
    </citation>
    <scope>NUCLEOTIDE SEQUENCE</scope>
    <source>
        <strain evidence="11">PB745_02</strain>
        <tissue evidence="11">Gill</tissue>
    </source>
</reference>
<evidence type="ECO:0000256" key="3">
    <source>
        <dbReference type="ARBA" id="ARBA00022737"/>
    </source>
</evidence>
<dbReference type="PANTHER" id="PTHR45993:SF6">
    <property type="entry name" value="C2H2-TYPE DOMAIN-CONTAINING PROTEIN"/>
    <property type="match status" value="1"/>
</dbReference>
<dbReference type="Proteomes" id="UP001292094">
    <property type="component" value="Unassembled WGS sequence"/>
</dbReference>
<dbReference type="InterPro" id="IPR051497">
    <property type="entry name" value="Dev/Hematopoietic_TF"/>
</dbReference>